<feature type="transmembrane region" description="Helical" evidence="7">
    <location>
        <begin position="34"/>
        <end position="54"/>
    </location>
</feature>
<evidence type="ECO:0000256" key="6">
    <source>
        <dbReference type="ARBA" id="ARBA00023136"/>
    </source>
</evidence>
<feature type="transmembrane region" description="Helical" evidence="7">
    <location>
        <begin position="324"/>
        <end position="350"/>
    </location>
</feature>
<keyword evidence="3" id="KW-1003">Cell membrane</keyword>
<keyword evidence="5 7" id="KW-1133">Transmembrane helix</keyword>
<feature type="transmembrane region" description="Helical" evidence="7">
    <location>
        <begin position="299"/>
        <end position="318"/>
    </location>
</feature>
<feature type="transmembrane region" description="Helical" evidence="7">
    <location>
        <begin position="388"/>
        <end position="406"/>
    </location>
</feature>
<accession>A0ABR7KZV5</accession>
<proteinExistence type="inferred from homology"/>
<evidence type="ECO:0000313" key="10">
    <source>
        <dbReference type="Proteomes" id="UP000734823"/>
    </source>
</evidence>
<evidence type="ECO:0000313" key="9">
    <source>
        <dbReference type="EMBL" id="MBC6445970.1"/>
    </source>
</evidence>
<keyword evidence="4 7" id="KW-0812">Transmembrane</keyword>
<dbReference type="Pfam" id="PF03176">
    <property type="entry name" value="MMPL"/>
    <property type="match status" value="2"/>
</dbReference>
<feature type="domain" description="SSD" evidence="8">
    <location>
        <begin position="218"/>
        <end position="349"/>
    </location>
</feature>
<evidence type="ECO:0000256" key="2">
    <source>
        <dbReference type="ARBA" id="ARBA00010157"/>
    </source>
</evidence>
<feature type="transmembrane region" description="Helical" evidence="7">
    <location>
        <begin position="546"/>
        <end position="568"/>
    </location>
</feature>
<reference evidence="9 10" key="1">
    <citation type="submission" date="2020-06" db="EMBL/GenBank/DDBJ databases">
        <title>Actinokineospora xiongansis sp. nov., isolated from soil of Baiyangdian.</title>
        <authorList>
            <person name="Zhang X."/>
        </authorList>
    </citation>
    <scope>NUCLEOTIDE SEQUENCE [LARGE SCALE GENOMIC DNA]</scope>
    <source>
        <strain evidence="9 10">HBU206404</strain>
    </source>
</reference>
<organism evidence="9 10">
    <name type="scientific">Actinokineospora xionganensis</name>
    <dbReference type="NCBI Taxonomy" id="2684470"/>
    <lineage>
        <taxon>Bacteria</taxon>
        <taxon>Bacillati</taxon>
        <taxon>Actinomycetota</taxon>
        <taxon>Actinomycetes</taxon>
        <taxon>Pseudonocardiales</taxon>
        <taxon>Pseudonocardiaceae</taxon>
        <taxon>Actinokineospora</taxon>
    </lineage>
</organism>
<comment type="subcellular location">
    <subcellularLocation>
        <location evidence="1">Cell membrane</location>
        <topology evidence="1">Multi-pass membrane protein</topology>
    </subcellularLocation>
</comment>
<evidence type="ECO:0000256" key="5">
    <source>
        <dbReference type="ARBA" id="ARBA00022989"/>
    </source>
</evidence>
<evidence type="ECO:0000259" key="8">
    <source>
        <dbReference type="PROSITE" id="PS50156"/>
    </source>
</evidence>
<dbReference type="Gene3D" id="1.20.1640.10">
    <property type="entry name" value="Multidrug efflux transporter AcrB transmembrane domain"/>
    <property type="match status" value="2"/>
</dbReference>
<comment type="similarity">
    <text evidence="2">Belongs to the resistance-nodulation-cell division (RND) (TC 2.A.6) family. MmpL subfamily.</text>
</comment>
<dbReference type="SUPFAM" id="SSF82866">
    <property type="entry name" value="Multidrug efflux transporter AcrB transmembrane domain"/>
    <property type="match status" value="2"/>
</dbReference>
<feature type="transmembrane region" description="Helical" evidence="7">
    <location>
        <begin position="618"/>
        <end position="640"/>
    </location>
</feature>
<evidence type="ECO:0000256" key="4">
    <source>
        <dbReference type="ARBA" id="ARBA00022692"/>
    </source>
</evidence>
<feature type="transmembrane region" description="Helical" evidence="7">
    <location>
        <begin position="580"/>
        <end position="598"/>
    </location>
</feature>
<gene>
    <name evidence="9" type="ORF">GPZ80_02135</name>
</gene>
<dbReference type="RefSeq" id="WP_187218023.1">
    <property type="nucleotide sequence ID" value="NZ_JABVED010000001.1"/>
</dbReference>
<keyword evidence="6 7" id="KW-0472">Membrane</keyword>
<dbReference type="InterPro" id="IPR004869">
    <property type="entry name" value="MMPL_dom"/>
</dbReference>
<comment type="caution">
    <text evidence="9">The sequence shown here is derived from an EMBL/GenBank/DDBJ whole genome shotgun (WGS) entry which is preliminary data.</text>
</comment>
<name>A0ABR7KZV5_9PSEU</name>
<evidence type="ECO:0000256" key="3">
    <source>
        <dbReference type="ARBA" id="ARBA00022475"/>
    </source>
</evidence>
<feature type="transmembrane region" description="Helical" evidence="7">
    <location>
        <begin position="667"/>
        <end position="687"/>
    </location>
</feature>
<feature type="transmembrane region" description="Helical" evidence="7">
    <location>
        <begin position="247"/>
        <end position="271"/>
    </location>
</feature>
<sequence>MNSSVSVQPRPRPGQTPSRDRWSALAAFTVRRRWWVLIGAMIFVVLSGLAGGAVTDRLSAGGYTPASADSTQAERLLAENFAAGAPDLVLVAKAAGSVDAPGAVQSGRDLSDRLTRTAGVTSVASYWTTGSPTLRSEDGTTALIAVVLDGDEGDATKLTKTLAPGVTGAQGELTVLATGRAMVNIEDERLATEDLKQAEIVAGPITALILLITFGSLVAVGLPLALGILGVLGTFACLVGLSSVMDVSVFALNLTTALGFGLAVDFSLFMVTRFREELGHGAEVEDAIATTLRTVGRTVVFSAVTVLLSLSALLVFPIDFLRSLAFTVMAVVVFAALAAILVMPALLAVLGDRVNKADPFARLRRRSKRTVENGLWHRIAMTVMRRPVAVSLVTVIFLAVLAIPFFHVKFGLFDERILPASSEPHAAAAQIRDGFEPGEISPMTVVLPDARGQAVADYASQISRIDHVVRVDAPSGSYVDGSNVTPPGPASAALANESGSWLTVISDLDPNDDDSTRLVAAVREIPAPVQAYVGGPSAALVDTKDALVSALPLAIAIIVVSVLVLLFLFTGSVLIPLKALVLNMLSLSATFGALVYIFQDGHLRWLVGDFTVTGYVDMTATLLLFCLAFGLSMDYEIFLLSRIKEEYDRTGDNTKAVALGLQHTGRLFTAAALIFASVMGALVTSGVSLVKLAGLGMALAVLVDATLIRGLLVPAFMRLLGSANWWAPEPLRKLHQRIGVREG</sequence>
<dbReference type="PANTHER" id="PTHR33406">
    <property type="entry name" value="MEMBRANE PROTEIN MJ1562-RELATED"/>
    <property type="match status" value="1"/>
</dbReference>
<dbReference type="InterPro" id="IPR050545">
    <property type="entry name" value="Mycobact_MmpL"/>
</dbReference>
<evidence type="ECO:0000256" key="1">
    <source>
        <dbReference type="ARBA" id="ARBA00004651"/>
    </source>
</evidence>
<dbReference type="PANTHER" id="PTHR33406:SF11">
    <property type="entry name" value="MEMBRANE PROTEIN SCO6666-RELATED"/>
    <property type="match status" value="1"/>
</dbReference>
<dbReference type="PROSITE" id="PS50156">
    <property type="entry name" value="SSD"/>
    <property type="match status" value="1"/>
</dbReference>
<protein>
    <submittedName>
        <fullName evidence="9">MMPL family transporter</fullName>
    </submittedName>
</protein>
<evidence type="ECO:0000256" key="7">
    <source>
        <dbReference type="SAM" id="Phobius"/>
    </source>
</evidence>
<dbReference type="Proteomes" id="UP000734823">
    <property type="component" value="Unassembled WGS sequence"/>
</dbReference>
<keyword evidence="10" id="KW-1185">Reference proteome</keyword>
<feature type="transmembrane region" description="Helical" evidence="7">
    <location>
        <begin position="208"/>
        <end position="241"/>
    </location>
</feature>
<dbReference type="EMBL" id="JABVED010000001">
    <property type="protein sequence ID" value="MBC6445970.1"/>
    <property type="molecule type" value="Genomic_DNA"/>
</dbReference>
<dbReference type="InterPro" id="IPR000731">
    <property type="entry name" value="SSD"/>
</dbReference>